<accession>A0AAD2E5X0</accession>
<proteinExistence type="predicted"/>
<dbReference type="AlphaFoldDB" id="A0AAD2E5X0"/>
<dbReference type="Proteomes" id="UP000834106">
    <property type="component" value="Chromosome 15"/>
</dbReference>
<dbReference type="EMBL" id="OU503050">
    <property type="protein sequence ID" value="CAI9777313.1"/>
    <property type="molecule type" value="Genomic_DNA"/>
</dbReference>
<protein>
    <submittedName>
        <fullName evidence="1">Uncharacterized protein</fullName>
    </submittedName>
</protein>
<sequence length="177" mass="20152">MIVYDTVATFSYAVPGQKVMREPHSIIVAVGFHLEYEVAYIAETKATMPTCIRQDVVRLTIMCVPSPPALVPMNRSSPTLIIKFKLIRVQVVLQLKMKDRRDVITPSQKIYCVTTRNLIGIGHYEQIIILDASYFEKLVECNPLIPLFHKRVFTSPKSSTNSCICQSRLHEFELVPI</sequence>
<evidence type="ECO:0000313" key="2">
    <source>
        <dbReference type="Proteomes" id="UP000834106"/>
    </source>
</evidence>
<reference evidence="1" key="1">
    <citation type="submission" date="2023-05" db="EMBL/GenBank/DDBJ databases">
        <authorList>
            <person name="Huff M."/>
        </authorList>
    </citation>
    <scope>NUCLEOTIDE SEQUENCE</scope>
</reference>
<organism evidence="1 2">
    <name type="scientific">Fraxinus pennsylvanica</name>
    <dbReference type="NCBI Taxonomy" id="56036"/>
    <lineage>
        <taxon>Eukaryota</taxon>
        <taxon>Viridiplantae</taxon>
        <taxon>Streptophyta</taxon>
        <taxon>Embryophyta</taxon>
        <taxon>Tracheophyta</taxon>
        <taxon>Spermatophyta</taxon>
        <taxon>Magnoliopsida</taxon>
        <taxon>eudicotyledons</taxon>
        <taxon>Gunneridae</taxon>
        <taxon>Pentapetalae</taxon>
        <taxon>asterids</taxon>
        <taxon>lamiids</taxon>
        <taxon>Lamiales</taxon>
        <taxon>Oleaceae</taxon>
        <taxon>Oleeae</taxon>
        <taxon>Fraxinus</taxon>
    </lineage>
</organism>
<keyword evidence="2" id="KW-1185">Reference proteome</keyword>
<name>A0AAD2E5X0_9LAMI</name>
<evidence type="ECO:0000313" key="1">
    <source>
        <dbReference type="EMBL" id="CAI9777313.1"/>
    </source>
</evidence>
<gene>
    <name evidence="1" type="ORF">FPE_LOCUS24743</name>
</gene>